<organism evidence="1 2">
    <name type="scientific">Apolygus lucorum</name>
    <name type="common">Small green plant bug</name>
    <name type="synonym">Lygocoris lucorum</name>
    <dbReference type="NCBI Taxonomy" id="248454"/>
    <lineage>
        <taxon>Eukaryota</taxon>
        <taxon>Metazoa</taxon>
        <taxon>Ecdysozoa</taxon>
        <taxon>Arthropoda</taxon>
        <taxon>Hexapoda</taxon>
        <taxon>Insecta</taxon>
        <taxon>Pterygota</taxon>
        <taxon>Neoptera</taxon>
        <taxon>Paraneoptera</taxon>
        <taxon>Hemiptera</taxon>
        <taxon>Heteroptera</taxon>
        <taxon>Panheteroptera</taxon>
        <taxon>Cimicomorpha</taxon>
        <taxon>Miridae</taxon>
        <taxon>Mirini</taxon>
        <taxon>Apolygus</taxon>
    </lineage>
</organism>
<evidence type="ECO:0000313" key="2">
    <source>
        <dbReference type="Proteomes" id="UP000466442"/>
    </source>
</evidence>
<dbReference type="EMBL" id="WIXP02000013">
    <property type="protein sequence ID" value="KAF6200718.1"/>
    <property type="molecule type" value="Genomic_DNA"/>
</dbReference>
<comment type="caution">
    <text evidence="1">The sequence shown here is derived from an EMBL/GenBank/DDBJ whole genome shotgun (WGS) entry which is preliminary data.</text>
</comment>
<sequence length="112" mass="12586">MVEQGNVFILEFKSPNQKTSSHESSNCKTACPCQFILPSWRVAPNSAGEEEKLEAPNIKFLISQMVEQGCSHPGIEILQLKDHTCYSSNYRTKKLLVPVNSTYPPGEEEEEL</sequence>
<keyword evidence="2" id="KW-1185">Reference proteome</keyword>
<evidence type="ECO:0000313" key="1">
    <source>
        <dbReference type="EMBL" id="KAF6200718.1"/>
    </source>
</evidence>
<reference evidence="1" key="1">
    <citation type="journal article" date="2021" name="Mol. Ecol. Resour.">
        <title>Apolygus lucorum genome provides insights into omnivorousness and mesophyll feeding.</title>
        <authorList>
            <person name="Liu Y."/>
            <person name="Liu H."/>
            <person name="Wang H."/>
            <person name="Huang T."/>
            <person name="Liu B."/>
            <person name="Yang B."/>
            <person name="Yin L."/>
            <person name="Li B."/>
            <person name="Zhang Y."/>
            <person name="Zhang S."/>
            <person name="Jiang F."/>
            <person name="Zhang X."/>
            <person name="Ren Y."/>
            <person name="Wang B."/>
            <person name="Wang S."/>
            <person name="Lu Y."/>
            <person name="Wu K."/>
            <person name="Fan W."/>
            <person name="Wang G."/>
        </authorList>
    </citation>
    <scope>NUCLEOTIDE SEQUENCE</scope>
    <source>
        <strain evidence="1">12Hb</strain>
    </source>
</reference>
<proteinExistence type="predicted"/>
<protein>
    <submittedName>
        <fullName evidence="1">Uncharacterized protein</fullName>
    </submittedName>
</protein>
<dbReference type="Proteomes" id="UP000466442">
    <property type="component" value="Unassembled WGS sequence"/>
</dbReference>
<name>A0A8S9WX76_APOLU</name>
<gene>
    <name evidence="1" type="ORF">GE061_005162</name>
</gene>
<dbReference type="AlphaFoldDB" id="A0A8S9WX76"/>
<accession>A0A8S9WX76</accession>